<organism evidence="1 2">
    <name type="scientific">Tanacetum coccineum</name>
    <dbReference type="NCBI Taxonomy" id="301880"/>
    <lineage>
        <taxon>Eukaryota</taxon>
        <taxon>Viridiplantae</taxon>
        <taxon>Streptophyta</taxon>
        <taxon>Embryophyta</taxon>
        <taxon>Tracheophyta</taxon>
        <taxon>Spermatophyta</taxon>
        <taxon>Magnoliopsida</taxon>
        <taxon>eudicotyledons</taxon>
        <taxon>Gunneridae</taxon>
        <taxon>Pentapetalae</taxon>
        <taxon>asterids</taxon>
        <taxon>campanulids</taxon>
        <taxon>Asterales</taxon>
        <taxon>Asteraceae</taxon>
        <taxon>Asteroideae</taxon>
        <taxon>Anthemideae</taxon>
        <taxon>Anthemidinae</taxon>
        <taxon>Tanacetum</taxon>
    </lineage>
</organism>
<dbReference type="Proteomes" id="UP001151760">
    <property type="component" value="Unassembled WGS sequence"/>
</dbReference>
<comment type="caution">
    <text evidence="1">The sequence shown here is derived from an EMBL/GenBank/DDBJ whole genome shotgun (WGS) entry which is preliminary data.</text>
</comment>
<keyword evidence="2" id="KW-1185">Reference proteome</keyword>
<protein>
    <recommendedName>
        <fullName evidence="3">Retrotransposon gag domain-containing protein</fullName>
    </recommendedName>
</protein>
<evidence type="ECO:0008006" key="3">
    <source>
        <dbReference type="Google" id="ProtNLM"/>
    </source>
</evidence>
<proteinExistence type="predicted"/>
<evidence type="ECO:0000313" key="2">
    <source>
        <dbReference type="Proteomes" id="UP001151760"/>
    </source>
</evidence>
<reference evidence="1" key="1">
    <citation type="journal article" date="2022" name="Int. J. Mol. Sci.">
        <title>Draft Genome of Tanacetum Coccineum: Genomic Comparison of Closely Related Tanacetum-Family Plants.</title>
        <authorList>
            <person name="Yamashiro T."/>
            <person name="Shiraishi A."/>
            <person name="Nakayama K."/>
            <person name="Satake H."/>
        </authorList>
    </citation>
    <scope>NUCLEOTIDE SEQUENCE</scope>
</reference>
<reference evidence="1" key="2">
    <citation type="submission" date="2022-01" db="EMBL/GenBank/DDBJ databases">
        <authorList>
            <person name="Yamashiro T."/>
            <person name="Shiraishi A."/>
            <person name="Satake H."/>
            <person name="Nakayama K."/>
        </authorList>
    </citation>
    <scope>NUCLEOTIDE SEQUENCE</scope>
</reference>
<accession>A0ABQ5HSR6</accession>
<name>A0ABQ5HSR6_9ASTR</name>
<sequence>MASDGSDQDARYALSKLLHRGTVAEYESEFLMLIKRVTGISEFLLKSFYIFGLKPLLQCALLRLAPTTLGEAFSIAGIIEAHFETIARKKLNIEEKIDIVLSWPSEEAPHVIKGSLDANEDIGVVEVSSAIDDVFDIGESNVESMEVRSEFSEFSENKESVEEVVVGGGEEDELNRVISALKDRGGEFDGRLDEINLNLSEELTDNGVSPRPTSLVAHESPRVRQLWERIGISDAHGLMDNGRSHKFVQQNVCGWMSDSQSAYSSYHLEGRGIFEGVGSVTAWVAEGGRMMLCYAQGNGRRKRKKGVGCGSGRQENYRSRRRDCGRIRIRDLGIKIYFRHHLEDNVVVKE</sequence>
<gene>
    <name evidence="1" type="ORF">Tco_1079740</name>
</gene>
<evidence type="ECO:0000313" key="1">
    <source>
        <dbReference type="EMBL" id="GJT90895.1"/>
    </source>
</evidence>
<dbReference type="EMBL" id="BQNB010019966">
    <property type="protein sequence ID" value="GJT90895.1"/>
    <property type="molecule type" value="Genomic_DNA"/>
</dbReference>